<comment type="cofactor">
    <cofactor evidence="1">
        <name>Zn(2+)</name>
        <dbReference type="ChEBI" id="CHEBI:29105"/>
    </cofactor>
</comment>
<dbReference type="AlphaFoldDB" id="A0A7X2TND2"/>
<dbReference type="SMART" id="SM00849">
    <property type="entry name" value="Lactamase_B"/>
    <property type="match status" value="1"/>
</dbReference>
<name>A0A7X2TND2_9FIRM</name>
<dbReference type="RefSeq" id="WP_154458020.1">
    <property type="nucleotide sequence ID" value="NZ_VUMV01000004.1"/>
</dbReference>
<sequence length="209" mass="23383">MKAKLQSLVLGPVMTNVYFLENPETKELILIDPADAADRISRKISDMEGKPVAVLLTHGHFDHILALDEVRKKYAVPVYSEEEEEAVLENPEWNLSGWQGLSVSAKADRLLKDGDVLRLAGMEIQVLHTPGHTRGSCCYYIPDQKMAFTGDTLFCESYGRTDFPTSSSAAIQSSVRRLLKELPADTDVFPGHDSFTRIEEERKYNPLAV</sequence>
<dbReference type="PANTHER" id="PTHR46233:SF3">
    <property type="entry name" value="HYDROXYACYLGLUTATHIONE HYDROLASE GLOC"/>
    <property type="match status" value="1"/>
</dbReference>
<dbReference type="InterPro" id="IPR001279">
    <property type="entry name" value="Metallo-B-lactamas"/>
</dbReference>
<gene>
    <name evidence="6" type="ORF">FYJ60_07300</name>
</gene>
<evidence type="ECO:0000256" key="1">
    <source>
        <dbReference type="ARBA" id="ARBA00001947"/>
    </source>
</evidence>
<dbReference type="GO" id="GO:0016787">
    <property type="term" value="F:hydrolase activity"/>
    <property type="evidence" value="ECO:0007669"/>
    <property type="project" value="UniProtKB-KW"/>
</dbReference>
<reference evidence="6 7" key="1">
    <citation type="submission" date="2019-08" db="EMBL/GenBank/DDBJ databases">
        <title>In-depth cultivation of the pig gut microbiome towards novel bacterial diversity and tailored functional studies.</title>
        <authorList>
            <person name="Wylensek D."/>
            <person name="Hitch T.C.A."/>
            <person name="Clavel T."/>
        </authorList>
    </citation>
    <scope>NUCLEOTIDE SEQUENCE [LARGE SCALE GENOMIC DNA]</scope>
    <source>
        <strain evidence="6 7">Oil+RF-744-WCA-WT-13</strain>
    </source>
</reference>
<evidence type="ECO:0000256" key="2">
    <source>
        <dbReference type="ARBA" id="ARBA00022723"/>
    </source>
</evidence>
<evidence type="ECO:0000256" key="3">
    <source>
        <dbReference type="ARBA" id="ARBA00022801"/>
    </source>
</evidence>
<dbReference type="Pfam" id="PF00753">
    <property type="entry name" value="Lactamase_B"/>
    <property type="match status" value="1"/>
</dbReference>
<proteinExistence type="predicted"/>
<comment type="caution">
    <text evidence="6">The sequence shown here is derived from an EMBL/GenBank/DDBJ whole genome shotgun (WGS) entry which is preliminary data.</text>
</comment>
<dbReference type="GO" id="GO:0046872">
    <property type="term" value="F:metal ion binding"/>
    <property type="evidence" value="ECO:0007669"/>
    <property type="project" value="UniProtKB-KW"/>
</dbReference>
<organism evidence="6 7">
    <name type="scientific">Bilifractor porci</name>
    <dbReference type="NCBI Taxonomy" id="2606636"/>
    <lineage>
        <taxon>Bacteria</taxon>
        <taxon>Bacillati</taxon>
        <taxon>Bacillota</taxon>
        <taxon>Clostridia</taxon>
        <taxon>Lachnospirales</taxon>
        <taxon>Lachnospiraceae</taxon>
        <taxon>Bilifractor</taxon>
    </lineage>
</organism>
<evidence type="ECO:0000313" key="7">
    <source>
        <dbReference type="Proteomes" id="UP000466864"/>
    </source>
</evidence>
<keyword evidence="7" id="KW-1185">Reference proteome</keyword>
<evidence type="ECO:0000313" key="6">
    <source>
        <dbReference type="EMBL" id="MST82117.1"/>
    </source>
</evidence>
<feature type="domain" description="Metallo-beta-lactamase" evidence="5">
    <location>
        <begin position="14"/>
        <end position="192"/>
    </location>
</feature>
<keyword evidence="2" id="KW-0479">Metal-binding</keyword>
<evidence type="ECO:0000256" key="4">
    <source>
        <dbReference type="ARBA" id="ARBA00022833"/>
    </source>
</evidence>
<protein>
    <submittedName>
        <fullName evidence="6">MBL fold metallo-hydrolase</fullName>
    </submittedName>
</protein>
<dbReference type="SUPFAM" id="SSF56281">
    <property type="entry name" value="Metallo-hydrolase/oxidoreductase"/>
    <property type="match status" value="1"/>
</dbReference>
<dbReference type="EMBL" id="VUMV01000004">
    <property type="protein sequence ID" value="MST82117.1"/>
    <property type="molecule type" value="Genomic_DNA"/>
</dbReference>
<accession>A0A7X2TND2</accession>
<dbReference type="InterPro" id="IPR036866">
    <property type="entry name" value="RibonucZ/Hydroxyglut_hydro"/>
</dbReference>
<dbReference type="InterPro" id="IPR051453">
    <property type="entry name" value="MBL_Glyoxalase_II"/>
</dbReference>
<dbReference type="Proteomes" id="UP000466864">
    <property type="component" value="Unassembled WGS sequence"/>
</dbReference>
<dbReference type="CDD" id="cd06262">
    <property type="entry name" value="metallo-hydrolase-like_MBL-fold"/>
    <property type="match status" value="1"/>
</dbReference>
<keyword evidence="4" id="KW-0862">Zinc</keyword>
<keyword evidence="3 6" id="KW-0378">Hydrolase</keyword>
<dbReference type="Gene3D" id="3.60.15.10">
    <property type="entry name" value="Ribonuclease Z/Hydroxyacylglutathione hydrolase-like"/>
    <property type="match status" value="1"/>
</dbReference>
<evidence type="ECO:0000259" key="5">
    <source>
        <dbReference type="SMART" id="SM00849"/>
    </source>
</evidence>
<dbReference type="PANTHER" id="PTHR46233">
    <property type="entry name" value="HYDROXYACYLGLUTATHIONE HYDROLASE GLOC"/>
    <property type="match status" value="1"/>
</dbReference>